<dbReference type="SUPFAM" id="SSF55781">
    <property type="entry name" value="GAF domain-like"/>
    <property type="match status" value="1"/>
</dbReference>
<keyword evidence="1" id="KW-0805">Transcription regulation</keyword>
<keyword evidence="3" id="KW-0804">Transcription</keyword>
<dbReference type="Pfam" id="PF09339">
    <property type="entry name" value="HTH_IclR"/>
    <property type="match status" value="1"/>
</dbReference>
<evidence type="ECO:0000256" key="3">
    <source>
        <dbReference type="ARBA" id="ARBA00023163"/>
    </source>
</evidence>
<dbReference type="GO" id="GO:0045892">
    <property type="term" value="P:negative regulation of DNA-templated transcription"/>
    <property type="evidence" value="ECO:0007669"/>
    <property type="project" value="TreeGrafter"/>
</dbReference>
<dbReference type="GO" id="GO:0003700">
    <property type="term" value="F:DNA-binding transcription factor activity"/>
    <property type="evidence" value="ECO:0007669"/>
    <property type="project" value="TreeGrafter"/>
</dbReference>
<evidence type="ECO:0000313" key="7">
    <source>
        <dbReference type="Proteomes" id="UP001244295"/>
    </source>
</evidence>
<evidence type="ECO:0000313" key="6">
    <source>
        <dbReference type="EMBL" id="MDP9922950.1"/>
    </source>
</evidence>
<dbReference type="InterPro" id="IPR036388">
    <property type="entry name" value="WH-like_DNA-bd_sf"/>
</dbReference>
<name>A0AAW8DTR5_9BURK</name>
<dbReference type="SUPFAM" id="SSF46785">
    <property type="entry name" value="Winged helix' DNA-binding domain"/>
    <property type="match status" value="1"/>
</dbReference>
<dbReference type="GO" id="GO:0003677">
    <property type="term" value="F:DNA binding"/>
    <property type="evidence" value="ECO:0007669"/>
    <property type="project" value="UniProtKB-KW"/>
</dbReference>
<comment type="caution">
    <text evidence="6">The sequence shown here is derived from an EMBL/GenBank/DDBJ whole genome shotgun (WGS) entry which is preliminary data.</text>
</comment>
<gene>
    <name evidence="6" type="ORF">J2W25_001971</name>
</gene>
<sequence>MDVRQVVNVLELLEFFAERGRPASLAEVAKHFGWPRSSAFNLLGTLVNRGYLYEPRAREGYYPSPSWGPMIQRIDRAAPVPTELQNLIVSLCHKTNETTALVGISGMHAVFIATAESQQAIRYAAPVGKLVPIHATATGRALLSQLSEQERASILRRAIFERYTQTTLLSVDAVENEIAQSLQRGYFEGVGEFTHDLGGIALPLNLPNRHLALLVAGPVTRVHPRRQEILNLMQGEISRHLPSGHPTASAS</sequence>
<dbReference type="InterPro" id="IPR050707">
    <property type="entry name" value="HTH_MetabolicPath_Reg"/>
</dbReference>
<organism evidence="6 7">
    <name type="scientific">Variovorax boronicumulans</name>
    <dbReference type="NCBI Taxonomy" id="436515"/>
    <lineage>
        <taxon>Bacteria</taxon>
        <taxon>Pseudomonadati</taxon>
        <taxon>Pseudomonadota</taxon>
        <taxon>Betaproteobacteria</taxon>
        <taxon>Burkholderiales</taxon>
        <taxon>Comamonadaceae</taxon>
        <taxon>Variovorax</taxon>
    </lineage>
</organism>
<dbReference type="InterPro" id="IPR005471">
    <property type="entry name" value="Tscrpt_reg_IclR_N"/>
</dbReference>
<proteinExistence type="predicted"/>
<dbReference type="EMBL" id="JAUSRR010000003">
    <property type="protein sequence ID" value="MDP9922950.1"/>
    <property type="molecule type" value="Genomic_DNA"/>
</dbReference>
<dbReference type="Proteomes" id="UP001244295">
    <property type="component" value="Unassembled WGS sequence"/>
</dbReference>
<dbReference type="InterPro" id="IPR036390">
    <property type="entry name" value="WH_DNA-bd_sf"/>
</dbReference>
<dbReference type="PANTHER" id="PTHR30136">
    <property type="entry name" value="HELIX-TURN-HELIX TRANSCRIPTIONAL REGULATOR, ICLR FAMILY"/>
    <property type="match status" value="1"/>
</dbReference>
<dbReference type="InterPro" id="IPR029016">
    <property type="entry name" value="GAF-like_dom_sf"/>
</dbReference>
<dbReference type="Pfam" id="PF01614">
    <property type="entry name" value="IclR_C"/>
    <property type="match status" value="1"/>
</dbReference>
<protein>
    <submittedName>
        <fullName evidence="6">DNA-binding IclR family transcriptional regulator</fullName>
    </submittedName>
</protein>
<dbReference type="PROSITE" id="PS51078">
    <property type="entry name" value="ICLR_ED"/>
    <property type="match status" value="1"/>
</dbReference>
<feature type="domain" description="HTH iclR-type" evidence="4">
    <location>
        <begin position="3"/>
        <end position="65"/>
    </location>
</feature>
<dbReference type="AlphaFoldDB" id="A0AAW8DTR5"/>
<dbReference type="Gene3D" id="1.10.10.10">
    <property type="entry name" value="Winged helix-like DNA-binding domain superfamily/Winged helix DNA-binding domain"/>
    <property type="match status" value="1"/>
</dbReference>
<dbReference type="Gene3D" id="3.30.450.40">
    <property type="match status" value="1"/>
</dbReference>
<dbReference type="PROSITE" id="PS51077">
    <property type="entry name" value="HTH_ICLR"/>
    <property type="match status" value="1"/>
</dbReference>
<feature type="domain" description="IclR-ED" evidence="5">
    <location>
        <begin position="66"/>
        <end position="251"/>
    </location>
</feature>
<evidence type="ECO:0000256" key="1">
    <source>
        <dbReference type="ARBA" id="ARBA00023015"/>
    </source>
</evidence>
<dbReference type="InterPro" id="IPR014757">
    <property type="entry name" value="Tscrpt_reg_IclR_C"/>
</dbReference>
<dbReference type="RefSeq" id="WP_307636502.1">
    <property type="nucleotide sequence ID" value="NZ_JAUSRR010000003.1"/>
</dbReference>
<evidence type="ECO:0000259" key="5">
    <source>
        <dbReference type="PROSITE" id="PS51078"/>
    </source>
</evidence>
<evidence type="ECO:0000256" key="2">
    <source>
        <dbReference type="ARBA" id="ARBA00023125"/>
    </source>
</evidence>
<dbReference type="PANTHER" id="PTHR30136:SF35">
    <property type="entry name" value="HTH-TYPE TRANSCRIPTIONAL REGULATOR RV1719"/>
    <property type="match status" value="1"/>
</dbReference>
<evidence type="ECO:0000259" key="4">
    <source>
        <dbReference type="PROSITE" id="PS51077"/>
    </source>
</evidence>
<accession>A0AAW8DTR5</accession>
<keyword evidence="2 6" id="KW-0238">DNA-binding</keyword>
<reference evidence="6" key="1">
    <citation type="submission" date="2023-07" db="EMBL/GenBank/DDBJ databases">
        <title>Sorghum-associated microbial communities from plants grown in Nebraska, USA.</title>
        <authorList>
            <person name="Schachtman D."/>
        </authorList>
    </citation>
    <scope>NUCLEOTIDE SEQUENCE</scope>
    <source>
        <strain evidence="6">DS2795</strain>
    </source>
</reference>